<organism evidence="14 15">
    <name type="scientific">Castellaniella ginsengisoli</name>
    <dbReference type="NCBI Taxonomy" id="546114"/>
    <lineage>
        <taxon>Bacteria</taxon>
        <taxon>Pseudomonadati</taxon>
        <taxon>Pseudomonadota</taxon>
        <taxon>Betaproteobacteria</taxon>
        <taxon>Burkholderiales</taxon>
        <taxon>Alcaligenaceae</taxon>
        <taxon>Castellaniella</taxon>
    </lineage>
</organism>
<comment type="pathway">
    <text evidence="3 12">Amino-acid biosynthesis; L-isoleucine biosynthesis; 2-oxobutanoate from L-threonine: step 1/1.</text>
</comment>
<evidence type="ECO:0000256" key="8">
    <source>
        <dbReference type="ARBA" id="ARBA00022898"/>
    </source>
</evidence>
<name>A0ABP3W956_9BURK</name>
<dbReference type="Gene3D" id="3.40.50.1100">
    <property type="match status" value="2"/>
</dbReference>
<evidence type="ECO:0000313" key="15">
    <source>
        <dbReference type="Proteomes" id="UP001500573"/>
    </source>
</evidence>
<dbReference type="Pfam" id="PF00585">
    <property type="entry name" value="Thr_dehydrat_C"/>
    <property type="match status" value="2"/>
</dbReference>
<comment type="subunit">
    <text evidence="12">Homotetramer.</text>
</comment>
<evidence type="ECO:0000256" key="10">
    <source>
        <dbReference type="ARBA" id="ARBA00023304"/>
    </source>
</evidence>
<evidence type="ECO:0000256" key="11">
    <source>
        <dbReference type="ARBA" id="ARBA00025527"/>
    </source>
</evidence>
<evidence type="ECO:0000256" key="9">
    <source>
        <dbReference type="ARBA" id="ARBA00023239"/>
    </source>
</evidence>
<evidence type="ECO:0000256" key="4">
    <source>
        <dbReference type="ARBA" id="ARBA00010869"/>
    </source>
</evidence>
<keyword evidence="7" id="KW-0677">Repeat</keyword>
<comment type="caution">
    <text evidence="14">The sequence shown here is derived from an EMBL/GenBank/DDBJ whole genome shotgun (WGS) entry which is preliminary data.</text>
</comment>
<evidence type="ECO:0000256" key="7">
    <source>
        <dbReference type="ARBA" id="ARBA00022737"/>
    </source>
</evidence>
<dbReference type="NCBIfam" id="TIGR01124">
    <property type="entry name" value="ilvA_2Cterm"/>
    <property type="match status" value="1"/>
</dbReference>
<dbReference type="EMBL" id="BAAAEX010000010">
    <property type="protein sequence ID" value="GAA0780188.1"/>
    <property type="molecule type" value="Genomic_DNA"/>
</dbReference>
<dbReference type="NCBIfam" id="NF006674">
    <property type="entry name" value="PRK09224.1"/>
    <property type="match status" value="1"/>
</dbReference>
<proteinExistence type="inferred from homology"/>
<keyword evidence="6 12" id="KW-0412">Isoleucine biosynthesis</keyword>
<dbReference type="CDD" id="cd01562">
    <property type="entry name" value="Thr-dehyd"/>
    <property type="match status" value="1"/>
</dbReference>
<dbReference type="InterPro" id="IPR045865">
    <property type="entry name" value="ACT-like_dom_sf"/>
</dbReference>
<keyword evidence="10 12" id="KW-0100">Branched-chain amino acid biosynthesis</keyword>
<dbReference type="SUPFAM" id="SSF53686">
    <property type="entry name" value="Tryptophan synthase beta subunit-like PLP-dependent enzymes"/>
    <property type="match status" value="1"/>
</dbReference>
<comment type="cofactor">
    <cofactor evidence="2 12">
        <name>pyridoxal 5'-phosphate</name>
        <dbReference type="ChEBI" id="CHEBI:597326"/>
    </cofactor>
</comment>
<comment type="similarity">
    <text evidence="4 12">Belongs to the serine/threonine dehydratase family.</text>
</comment>
<keyword evidence="8 12" id="KW-0663">Pyridoxal phosphate</keyword>
<keyword evidence="9 12" id="KW-0456">Lyase</keyword>
<dbReference type="PANTHER" id="PTHR48078:SF11">
    <property type="entry name" value="THREONINE DEHYDRATASE, MITOCHONDRIAL"/>
    <property type="match status" value="1"/>
</dbReference>
<dbReference type="InterPro" id="IPR001721">
    <property type="entry name" value="TD_ACT-like"/>
</dbReference>
<protein>
    <recommendedName>
        <fullName evidence="12">L-threonine dehydratase</fullName>
        <ecNumber evidence="12">4.3.1.19</ecNumber>
    </recommendedName>
    <alternativeName>
        <fullName evidence="12">Threonine deaminase</fullName>
    </alternativeName>
</protein>
<dbReference type="InterPro" id="IPR000634">
    <property type="entry name" value="Ser/Thr_deHydtase_PyrdxlP-BS"/>
</dbReference>
<dbReference type="PANTHER" id="PTHR48078">
    <property type="entry name" value="THREONINE DEHYDRATASE, MITOCHONDRIAL-RELATED"/>
    <property type="match status" value="1"/>
</dbReference>
<dbReference type="InterPro" id="IPR001926">
    <property type="entry name" value="TrpB-like_PALP"/>
</dbReference>
<dbReference type="EC" id="4.3.1.19" evidence="12"/>
<sequence>MSSHCIRAEKIFPARANRPGCARHRSDREGRIGARAHRYDILFDSLSIAACAMSVDYLKRILTSKVYDVAHETSLDLAPRISKRIGNTVLLKREDTQPVFSFKLRGAYNKMAHLGEEELRRGVIAASAGNHAQGVALSASRLKCRAVIVMPVTTPQVKIDAVRALGGEVVLFGDSFTDAAEHAAELQKRDGLTFVHPFDDPDVIAGQGTVGMEILRQHPGPIDAVFVAIGGGGLISGVAAYIKQLRPDIKVIGVQTVDSDAMVRSVQAGRRIRLADVGLFSDGTAVKQVGQETFRLVREYVDDFVTVDTDAICAGIKDVFQDTRSVLEPAGALALAGAKRYAAQNKWKGKTLVAITCGANMNFDRLRFVAERADVGEAREALFAITLPEKRGSFLRLCEAVGQRAVTEFNYRISDAEQAHVYVGLQIRSEPEIEKLAAHFRKLDFPTLDLTGNEMAKTHLRYMVGGHSGLADNEVLYRFEFPERPGALMKFLGAMNPNWNISLFHYRNQGDDYGRILVGIQVPPADKKAFKEFLSTLGYPCWNETDNPAYRLFL</sequence>
<reference evidence="15" key="1">
    <citation type="journal article" date="2019" name="Int. J. Syst. Evol. Microbiol.">
        <title>The Global Catalogue of Microorganisms (GCM) 10K type strain sequencing project: providing services to taxonomists for standard genome sequencing and annotation.</title>
        <authorList>
            <consortium name="The Broad Institute Genomics Platform"/>
            <consortium name="The Broad Institute Genome Sequencing Center for Infectious Disease"/>
            <person name="Wu L."/>
            <person name="Ma J."/>
        </authorList>
    </citation>
    <scope>NUCLEOTIDE SEQUENCE [LARGE SCALE GENOMIC DNA]</scope>
    <source>
        <strain evidence="15">JCM 15515</strain>
    </source>
</reference>
<dbReference type="Gene3D" id="3.40.1020.10">
    <property type="entry name" value="Biosynthetic Threonine Deaminase, Domain 3"/>
    <property type="match status" value="1"/>
</dbReference>
<gene>
    <name evidence="12 14" type="primary">ilvA</name>
    <name evidence="14" type="ORF">GCM10009108_19730</name>
</gene>
<keyword evidence="5 12" id="KW-0028">Amino-acid biosynthesis</keyword>
<keyword evidence="15" id="KW-1185">Reference proteome</keyword>
<evidence type="ECO:0000313" key="14">
    <source>
        <dbReference type="EMBL" id="GAA0780188.1"/>
    </source>
</evidence>
<dbReference type="PROSITE" id="PS51672">
    <property type="entry name" value="ACT_LIKE"/>
    <property type="match status" value="2"/>
</dbReference>
<comment type="function">
    <text evidence="11 12">Catalyzes the anaerobic formation of alpha-ketobutyrate and ammonia from threonine in a two-step reaction. The first step involved a dehydration of threonine and a production of enamine intermediates (aminocrotonate), which tautomerizes to its imine form (iminobutyrate). Both intermediates are unstable and short-lived. The second step is the nonenzymatic hydrolysis of the enamine/imine intermediates to form 2-ketobutyrate and free ammonia. In the low water environment of the cell, the second step is accelerated by RidA.</text>
</comment>
<evidence type="ECO:0000256" key="1">
    <source>
        <dbReference type="ARBA" id="ARBA00001274"/>
    </source>
</evidence>
<dbReference type="SUPFAM" id="SSF55021">
    <property type="entry name" value="ACT-like"/>
    <property type="match status" value="1"/>
</dbReference>
<dbReference type="Proteomes" id="UP001500573">
    <property type="component" value="Unassembled WGS sequence"/>
</dbReference>
<comment type="catalytic activity">
    <reaction evidence="1 12">
        <text>L-threonine = 2-oxobutanoate + NH4(+)</text>
        <dbReference type="Rhea" id="RHEA:22108"/>
        <dbReference type="ChEBI" id="CHEBI:16763"/>
        <dbReference type="ChEBI" id="CHEBI:28938"/>
        <dbReference type="ChEBI" id="CHEBI:57926"/>
        <dbReference type="EC" id="4.3.1.19"/>
    </reaction>
</comment>
<accession>A0ABP3W956</accession>
<evidence type="ECO:0000259" key="13">
    <source>
        <dbReference type="PROSITE" id="PS51672"/>
    </source>
</evidence>
<evidence type="ECO:0000256" key="3">
    <source>
        <dbReference type="ARBA" id="ARBA00004810"/>
    </source>
</evidence>
<dbReference type="CDD" id="cd04906">
    <property type="entry name" value="ACT_ThrD-I_1"/>
    <property type="match status" value="1"/>
</dbReference>
<evidence type="ECO:0000256" key="6">
    <source>
        <dbReference type="ARBA" id="ARBA00022624"/>
    </source>
</evidence>
<dbReference type="PROSITE" id="PS00165">
    <property type="entry name" value="DEHYDRATASE_SER_THR"/>
    <property type="match status" value="1"/>
</dbReference>
<dbReference type="Pfam" id="PF00291">
    <property type="entry name" value="PALP"/>
    <property type="match status" value="1"/>
</dbReference>
<dbReference type="InterPro" id="IPR038110">
    <property type="entry name" value="TD_ACT-like_sf"/>
</dbReference>
<evidence type="ECO:0000256" key="2">
    <source>
        <dbReference type="ARBA" id="ARBA00001933"/>
    </source>
</evidence>
<feature type="domain" description="ACT-like" evidence="13">
    <location>
        <begin position="381"/>
        <end position="452"/>
    </location>
</feature>
<dbReference type="CDD" id="cd04907">
    <property type="entry name" value="ACT_ThrD-I_2"/>
    <property type="match status" value="1"/>
</dbReference>
<evidence type="ECO:0000256" key="5">
    <source>
        <dbReference type="ARBA" id="ARBA00022605"/>
    </source>
</evidence>
<dbReference type="InterPro" id="IPR005787">
    <property type="entry name" value="Thr_deHydtase_biosynth"/>
</dbReference>
<feature type="domain" description="ACT-like" evidence="13">
    <location>
        <begin position="475"/>
        <end position="546"/>
    </location>
</feature>
<dbReference type="InterPro" id="IPR050147">
    <property type="entry name" value="Ser/Thr_Dehydratase"/>
</dbReference>
<dbReference type="NCBIfam" id="NF009130">
    <property type="entry name" value="PRK12483.1"/>
    <property type="match status" value="1"/>
</dbReference>
<evidence type="ECO:0000256" key="12">
    <source>
        <dbReference type="RuleBase" id="RU362012"/>
    </source>
</evidence>
<dbReference type="InterPro" id="IPR036052">
    <property type="entry name" value="TrpB-like_PALP_sf"/>
</dbReference>